<evidence type="ECO:0000313" key="3">
    <source>
        <dbReference type="Proteomes" id="UP000274922"/>
    </source>
</evidence>
<keyword evidence="3" id="KW-1185">Reference proteome</keyword>
<evidence type="ECO:0000313" key="2">
    <source>
        <dbReference type="EMBL" id="RKO98970.1"/>
    </source>
</evidence>
<gene>
    <name evidence="2" type="ORF">CXG81DRAFT_20885</name>
</gene>
<dbReference type="EMBL" id="ML014336">
    <property type="protein sequence ID" value="RKO98970.1"/>
    <property type="molecule type" value="Genomic_DNA"/>
</dbReference>
<dbReference type="AlphaFoldDB" id="A0A4P9X2N2"/>
<feature type="region of interest" description="Disordered" evidence="1">
    <location>
        <begin position="1"/>
        <end position="21"/>
    </location>
</feature>
<reference evidence="3" key="1">
    <citation type="journal article" date="2018" name="Nat. Microbiol.">
        <title>Leveraging single-cell genomics to expand the fungal tree of life.</title>
        <authorList>
            <person name="Ahrendt S.R."/>
            <person name="Quandt C.A."/>
            <person name="Ciobanu D."/>
            <person name="Clum A."/>
            <person name="Salamov A."/>
            <person name="Andreopoulos B."/>
            <person name="Cheng J.F."/>
            <person name="Woyke T."/>
            <person name="Pelin A."/>
            <person name="Henrissat B."/>
            <person name="Reynolds N.K."/>
            <person name="Benny G.L."/>
            <person name="Smith M.E."/>
            <person name="James T.Y."/>
            <person name="Grigoriev I.V."/>
        </authorList>
    </citation>
    <scope>NUCLEOTIDE SEQUENCE [LARGE SCALE GENOMIC DNA]</scope>
    <source>
        <strain evidence="3">ATCC 52028</strain>
    </source>
</reference>
<protein>
    <submittedName>
        <fullName evidence="2">Uncharacterized protein</fullName>
    </submittedName>
</protein>
<proteinExistence type="predicted"/>
<organism evidence="2 3">
    <name type="scientific">Caulochytrium protostelioides</name>
    <dbReference type="NCBI Taxonomy" id="1555241"/>
    <lineage>
        <taxon>Eukaryota</taxon>
        <taxon>Fungi</taxon>
        <taxon>Fungi incertae sedis</taxon>
        <taxon>Chytridiomycota</taxon>
        <taxon>Chytridiomycota incertae sedis</taxon>
        <taxon>Chytridiomycetes</taxon>
        <taxon>Caulochytriales</taxon>
        <taxon>Caulochytriaceae</taxon>
        <taxon>Caulochytrium</taxon>
    </lineage>
</organism>
<evidence type="ECO:0000256" key="1">
    <source>
        <dbReference type="SAM" id="MobiDB-lite"/>
    </source>
</evidence>
<sequence>MARSPGFFNVGSESGSDHGLTPRIRARRRVQAHVQSHPLLERGVREHADVGAPLFVRDASAPGGVYPCRVVIKTRADSDHAQALYFLRRVRPVMRLVKLRIIRIDAAFDVIYEAGTPKAGEAVPDDAVFEVMEQHGRAPVHHMALRLQLQKVWLNHNASSDRQMLIDEGTWFPLRHGALVPRRDRVRLGHNDRVGTTIHFHMSGNRRPLLCTLPNRNGYELASQFFYLATLHVGAYTLLDGEPVAPSRLSYRRCTGQFDYTQPVPLAVHEFAPWLIVSGQGGVQNIGRRDPTSPPSL</sequence>
<name>A0A4P9X2N2_9FUNG</name>
<dbReference type="Proteomes" id="UP000274922">
    <property type="component" value="Unassembled WGS sequence"/>
</dbReference>
<accession>A0A4P9X2N2</accession>